<evidence type="ECO:0000256" key="3">
    <source>
        <dbReference type="ARBA" id="ARBA00023134"/>
    </source>
</evidence>
<keyword evidence="2" id="KW-0547">Nucleotide-binding</keyword>
<dbReference type="GO" id="GO:0032794">
    <property type="term" value="F:GTPase activating protein binding"/>
    <property type="evidence" value="ECO:0007669"/>
    <property type="project" value="TreeGrafter"/>
</dbReference>
<comment type="similarity">
    <text evidence="1">Belongs to the small GTPase superfamily. Ras family. KappaB-Ras subfamily.</text>
</comment>
<dbReference type="PANTHER" id="PTHR46152">
    <property type="entry name" value="NF-KAPPA-B INHIBITOR-INTERACTING RAS-LIKE PROTEIN"/>
    <property type="match status" value="1"/>
</dbReference>
<dbReference type="Ensembl" id="ENSAMXT00005008080.1">
    <property type="protein sequence ID" value="ENSAMXP00005007147.1"/>
    <property type="gene ID" value="ENSAMXG00005004287.1"/>
</dbReference>
<dbReference type="GO" id="GO:0043124">
    <property type="term" value="P:negative regulation of canonical NF-kappaB signal transduction"/>
    <property type="evidence" value="ECO:0007669"/>
    <property type="project" value="InterPro"/>
</dbReference>
<dbReference type="Proteomes" id="UP000694621">
    <property type="component" value="Unplaced"/>
</dbReference>
<organism evidence="4 5">
    <name type="scientific">Astyanax mexicanus</name>
    <name type="common">Blind cave fish</name>
    <name type="synonym">Astyanax fasciatus mexicanus</name>
    <dbReference type="NCBI Taxonomy" id="7994"/>
    <lineage>
        <taxon>Eukaryota</taxon>
        <taxon>Metazoa</taxon>
        <taxon>Chordata</taxon>
        <taxon>Craniata</taxon>
        <taxon>Vertebrata</taxon>
        <taxon>Euteleostomi</taxon>
        <taxon>Actinopterygii</taxon>
        <taxon>Neopterygii</taxon>
        <taxon>Teleostei</taxon>
        <taxon>Ostariophysi</taxon>
        <taxon>Characiformes</taxon>
        <taxon>Characoidei</taxon>
        <taxon>Acestrorhamphidae</taxon>
        <taxon>Acestrorhamphinae</taxon>
        <taxon>Astyanax</taxon>
    </lineage>
</organism>
<evidence type="ECO:0000313" key="4">
    <source>
        <dbReference type="Ensembl" id="ENSAMXP00005007147.1"/>
    </source>
</evidence>
<dbReference type="InterPro" id="IPR005225">
    <property type="entry name" value="Small_GTP-bd"/>
</dbReference>
<evidence type="ECO:0000313" key="5">
    <source>
        <dbReference type="Proteomes" id="UP000694621"/>
    </source>
</evidence>
<dbReference type="Pfam" id="PF00071">
    <property type="entry name" value="Ras"/>
    <property type="match status" value="1"/>
</dbReference>
<name>A0A8B9H475_ASTMX</name>
<dbReference type="InterPro" id="IPR042227">
    <property type="entry name" value="KBRS"/>
</dbReference>
<dbReference type="InterPro" id="IPR001806">
    <property type="entry name" value="Small_GTPase"/>
</dbReference>
<evidence type="ECO:0000256" key="1">
    <source>
        <dbReference type="ARBA" id="ARBA00008094"/>
    </source>
</evidence>
<keyword evidence="3" id="KW-0342">GTP-binding</keyword>
<sequence length="213" mass="24357">MGKGCKVVVCGFASVGKTAILEQLLYRNHSVGAELNETQEDIYVASVETDRGVREQLRLYDTRGLRDGQDLPKHYFSVADGFVLVYSVDSLESFKKVDLLKKEIDKSRDKKEVKRRTTVKTFVTILYRAKSITTQYISAQYMFSDSGFLRKVKYIDWLLFGDALKGFFYVFYTNDYALNIYSSVKNKESTSVSESVSLILLFIGLYLSKMNIV</sequence>
<dbReference type="NCBIfam" id="TIGR00231">
    <property type="entry name" value="small_GTP"/>
    <property type="match status" value="1"/>
</dbReference>
<dbReference type="GO" id="GO:0032484">
    <property type="term" value="P:Ral protein signal transduction"/>
    <property type="evidence" value="ECO:0007669"/>
    <property type="project" value="TreeGrafter"/>
</dbReference>
<dbReference type="PROSITE" id="PS51419">
    <property type="entry name" value="RAB"/>
    <property type="match status" value="1"/>
</dbReference>
<accession>A0A8B9H475</accession>
<dbReference type="GO" id="GO:0005525">
    <property type="term" value="F:GTP binding"/>
    <property type="evidence" value="ECO:0007669"/>
    <property type="project" value="UniProtKB-KW"/>
</dbReference>
<dbReference type="PANTHER" id="PTHR46152:SF1">
    <property type="entry name" value="NF-KAPPA-B INHIBITOR-INTERACTING RAS-LIKE PROTEIN 1"/>
    <property type="match status" value="1"/>
</dbReference>
<protein>
    <submittedName>
        <fullName evidence="4">NFKB inhibitor interacting Ras-like 1</fullName>
    </submittedName>
</protein>
<dbReference type="SUPFAM" id="SSF52540">
    <property type="entry name" value="P-loop containing nucleoside triphosphate hydrolases"/>
    <property type="match status" value="1"/>
</dbReference>
<dbReference type="GO" id="GO:0003924">
    <property type="term" value="F:GTPase activity"/>
    <property type="evidence" value="ECO:0007669"/>
    <property type="project" value="InterPro"/>
</dbReference>
<dbReference type="AlphaFoldDB" id="A0A8B9H475"/>
<reference evidence="4" key="1">
    <citation type="submission" date="2025-08" db="UniProtKB">
        <authorList>
            <consortium name="Ensembl"/>
        </authorList>
    </citation>
    <scope>IDENTIFICATION</scope>
</reference>
<proteinExistence type="inferred from homology"/>
<evidence type="ECO:0000256" key="2">
    <source>
        <dbReference type="ARBA" id="ARBA00022741"/>
    </source>
</evidence>
<dbReference type="SMART" id="SM00173">
    <property type="entry name" value="RAS"/>
    <property type="match status" value="1"/>
</dbReference>
<dbReference type="Gene3D" id="3.40.50.300">
    <property type="entry name" value="P-loop containing nucleotide triphosphate hydrolases"/>
    <property type="match status" value="1"/>
</dbReference>
<dbReference type="InterPro" id="IPR027417">
    <property type="entry name" value="P-loop_NTPase"/>
</dbReference>